<dbReference type="AlphaFoldDB" id="A0A7I7XIM9"/>
<evidence type="ECO:0000313" key="1">
    <source>
        <dbReference type="EMBL" id="BBZ29048.1"/>
    </source>
</evidence>
<protein>
    <submittedName>
        <fullName evidence="1">Uncharacterized protein</fullName>
    </submittedName>
</protein>
<evidence type="ECO:0000313" key="2">
    <source>
        <dbReference type="Proteomes" id="UP000466517"/>
    </source>
</evidence>
<gene>
    <name evidence="1" type="ORF">MMAD_33430</name>
</gene>
<reference evidence="1 2" key="1">
    <citation type="journal article" date="2019" name="Emerg. Microbes Infect.">
        <title>Comprehensive subspecies identification of 175 nontuberculous mycobacteria species based on 7547 genomic profiles.</title>
        <authorList>
            <person name="Matsumoto Y."/>
            <person name="Kinjo T."/>
            <person name="Motooka D."/>
            <person name="Nabeya D."/>
            <person name="Jung N."/>
            <person name="Uechi K."/>
            <person name="Horii T."/>
            <person name="Iida T."/>
            <person name="Fujita J."/>
            <person name="Nakamura S."/>
        </authorList>
    </citation>
    <scope>NUCLEOTIDE SEQUENCE [LARGE SCALE GENOMIC DNA]</scope>
    <source>
        <strain evidence="1 2">JCM 13574</strain>
    </source>
</reference>
<keyword evidence="2" id="KW-1185">Reference proteome</keyword>
<organism evidence="1 2">
    <name type="scientific">Mycolicibacterium madagascariense</name>
    <dbReference type="NCBI Taxonomy" id="212765"/>
    <lineage>
        <taxon>Bacteria</taxon>
        <taxon>Bacillati</taxon>
        <taxon>Actinomycetota</taxon>
        <taxon>Actinomycetes</taxon>
        <taxon>Mycobacteriales</taxon>
        <taxon>Mycobacteriaceae</taxon>
        <taxon>Mycolicibacterium</taxon>
    </lineage>
</organism>
<sequence length="157" mass="18356">METSHDPRDQIPIRLTMSMDRPTRVVCDCCDLDFPEWMASDEWEAGDRSRGWCCPTCEHHLGDELLLARDHEDELRLRLDNALADLDAETYRAEDHREKMLAAFRARDHVLKQFERLARYHRATEHGCICGKRNCETLAVVDADWITDRIAAMYRHG</sequence>
<dbReference type="EMBL" id="AP022610">
    <property type="protein sequence ID" value="BBZ29048.1"/>
    <property type="molecule type" value="Genomic_DNA"/>
</dbReference>
<dbReference type="RefSeq" id="WP_163730772.1">
    <property type="nucleotide sequence ID" value="NZ_AP022610.1"/>
</dbReference>
<accession>A0A7I7XIM9</accession>
<dbReference type="KEGG" id="mmag:MMAD_33430"/>
<proteinExistence type="predicted"/>
<dbReference type="Proteomes" id="UP000466517">
    <property type="component" value="Chromosome"/>
</dbReference>
<name>A0A7I7XIM9_9MYCO</name>